<dbReference type="Gene3D" id="3.30.750.24">
    <property type="entry name" value="STAS domain"/>
    <property type="match status" value="1"/>
</dbReference>
<dbReference type="GO" id="GO:0043856">
    <property type="term" value="F:anti-sigma factor antagonist activity"/>
    <property type="evidence" value="ECO:0007669"/>
    <property type="project" value="InterPro"/>
</dbReference>
<evidence type="ECO:0000256" key="1">
    <source>
        <dbReference type="ARBA" id="ARBA00009013"/>
    </source>
</evidence>
<dbReference type="InterPro" id="IPR003658">
    <property type="entry name" value="Anti-sigma_ant"/>
</dbReference>
<dbReference type="PROSITE" id="PS50801">
    <property type="entry name" value="STAS"/>
    <property type="match status" value="1"/>
</dbReference>
<reference evidence="4" key="1">
    <citation type="journal article" date="2020" name="mSystems">
        <title>Genome- and Community-Level Interaction Insights into Carbon Utilization and Element Cycling Functions of Hydrothermarchaeota in Hydrothermal Sediment.</title>
        <authorList>
            <person name="Zhou Z."/>
            <person name="Liu Y."/>
            <person name="Xu W."/>
            <person name="Pan J."/>
            <person name="Luo Z.H."/>
            <person name="Li M."/>
        </authorList>
    </citation>
    <scope>NUCLEOTIDE SEQUENCE [LARGE SCALE GENOMIC DNA]</scope>
    <source>
        <strain evidence="4">HyVt-456</strain>
    </source>
</reference>
<dbReference type="Proteomes" id="UP000886005">
    <property type="component" value="Unassembled WGS sequence"/>
</dbReference>
<organism evidence="4">
    <name type="scientific">Caldithrix abyssi</name>
    <dbReference type="NCBI Taxonomy" id="187145"/>
    <lineage>
        <taxon>Bacteria</taxon>
        <taxon>Pseudomonadati</taxon>
        <taxon>Calditrichota</taxon>
        <taxon>Calditrichia</taxon>
        <taxon>Calditrichales</taxon>
        <taxon>Calditrichaceae</taxon>
        <taxon>Caldithrix</taxon>
    </lineage>
</organism>
<comment type="similarity">
    <text evidence="1 2">Belongs to the anti-sigma-factor antagonist family.</text>
</comment>
<dbReference type="NCBIfam" id="TIGR00377">
    <property type="entry name" value="ant_ant_sig"/>
    <property type="match status" value="1"/>
</dbReference>
<sequence length="111" mass="12170">MTIDVKEQDGVVVIALSGKIMGGPEAGQLNDRINKYIDEHKVKIVIDLAGVEWMNSSGLGILIGTVTTLKNNDGQLILTHVSDRILNLLKITKLVSVFDIAENLEEALQRF</sequence>
<evidence type="ECO:0000256" key="2">
    <source>
        <dbReference type="RuleBase" id="RU003749"/>
    </source>
</evidence>
<dbReference type="CDD" id="cd07043">
    <property type="entry name" value="STAS_anti-anti-sigma_factors"/>
    <property type="match status" value="1"/>
</dbReference>
<dbReference type="SUPFAM" id="SSF52091">
    <property type="entry name" value="SpoIIaa-like"/>
    <property type="match status" value="1"/>
</dbReference>
<comment type="caution">
    <text evidence="4">The sequence shown here is derived from an EMBL/GenBank/DDBJ whole genome shotgun (WGS) entry which is preliminary data.</text>
</comment>
<dbReference type="PANTHER" id="PTHR33495:SF2">
    <property type="entry name" value="ANTI-SIGMA FACTOR ANTAGONIST TM_1081-RELATED"/>
    <property type="match status" value="1"/>
</dbReference>
<feature type="domain" description="STAS" evidence="3">
    <location>
        <begin position="1"/>
        <end position="111"/>
    </location>
</feature>
<dbReference type="PANTHER" id="PTHR33495">
    <property type="entry name" value="ANTI-SIGMA FACTOR ANTAGONIST TM_1081-RELATED-RELATED"/>
    <property type="match status" value="1"/>
</dbReference>
<accession>A0A7V1LMY8</accession>
<protein>
    <recommendedName>
        <fullName evidence="2">Anti-sigma factor antagonist</fullName>
    </recommendedName>
</protein>
<gene>
    <name evidence="4" type="ORF">ENJ10_09945</name>
</gene>
<dbReference type="EMBL" id="DRLD01000273">
    <property type="protein sequence ID" value="HED10999.1"/>
    <property type="molecule type" value="Genomic_DNA"/>
</dbReference>
<dbReference type="Pfam" id="PF01740">
    <property type="entry name" value="STAS"/>
    <property type="match status" value="1"/>
</dbReference>
<evidence type="ECO:0000313" key="4">
    <source>
        <dbReference type="EMBL" id="HED10999.1"/>
    </source>
</evidence>
<proteinExistence type="inferred from homology"/>
<name>A0A7V1LMY8_CALAY</name>
<dbReference type="InterPro" id="IPR002645">
    <property type="entry name" value="STAS_dom"/>
</dbReference>
<evidence type="ECO:0000259" key="3">
    <source>
        <dbReference type="PROSITE" id="PS50801"/>
    </source>
</evidence>
<dbReference type="AlphaFoldDB" id="A0A7V1LMY8"/>
<dbReference type="InterPro" id="IPR036513">
    <property type="entry name" value="STAS_dom_sf"/>
</dbReference>